<dbReference type="AlphaFoldDB" id="A0AAV4FV83"/>
<dbReference type="InterPro" id="IPR032677">
    <property type="entry name" value="GTP_cyclohydro_II"/>
</dbReference>
<evidence type="ECO:0000259" key="11">
    <source>
        <dbReference type="Pfam" id="PF00925"/>
    </source>
</evidence>
<evidence type="ECO:0000256" key="1">
    <source>
        <dbReference type="ARBA" id="ARBA00001936"/>
    </source>
</evidence>
<dbReference type="PANTHER" id="PTHR21327">
    <property type="entry name" value="GTP CYCLOHYDROLASE II-RELATED"/>
    <property type="match status" value="1"/>
</dbReference>
<evidence type="ECO:0000256" key="6">
    <source>
        <dbReference type="ARBA" id="ARBA00022619"/>
    </source>
</evidence>
<evidence type="ECO:0000256" key="7">
    <source>
        <dbReference type="ARBA" id="ARBA00022723"/>
    </source>
</evidence>
<dbReference type="SUPFAM" id="SSF55821">
    <property type="entry name" value="YrdC/RibB"/>
    <property type="match status" value="1"/>
</dbReference>
<dbReference type="EC" id="4.1.99.12" evidence="5"/>
<comment type="cofactor">
    <cofactor evidence="1">
        <name>Mn(2+)</name>
        <dbReference type="ChEBI" id="CHEBI:29035"/>
    </cofactor>
</comment>
<comment type="cofactor">
    <cofactor evidence="2">
        <name>Mg(2+)</name>
        <dbReference type="ChEBI" id="CHEBI:18420"/>
    </cofactor>
</comment>
<evidence type="ECO:0000256" key="8">
    <source>
        <dbReference type="ARBA" id="ARBA00022842"/>
    </source>
</evidence>
<dbReference type="GO" id="GO:0046872">
    <property type="term" value="F:metal ion binding"/>
    <property type="evidence" value="ECO:0007669"/>
    <property type="project" value="UniProtKB-KW"/>
</dbReference>
<proteinExistence type="inferred from homology"/>
<dbReference type="Pfam" id="PF00926">
    <property type="entry name" value="DHBP_synthase"/>
    <property type="match status" value="1"/>
</dbReference>
<dbReference type="HAMAP" id="MF_00180">
    <property type="entry name" value="RibB"/>
    <property type="match status" value="1"/>
</dbReference>
<organism evidence="12 13">
    <name type="scientific">Elysia marginata</name>
    <dbReference type="NCBI Taxonomy" id="1093978"/>
    <lineage>
        <taxon>Eukaryota</taxon>
        <taxon>Metazoa</taxon>
        <taxon>Spiralia</taxon>
        <taxon>Lophotrochozoa</taxon>
        <taxon>Mollusca</taxon>
        <taxon>Gastropoda</taxon>
        <taxon>Heterobranchia</taxon>
        <taxon>Euthyneura</taxon>
        <taxon>Panpulmonata</taxon>
        <taxon>Sacoglossa</taxon>
        <taxon>Placobranchoidea</taxon>
        <taxon>Plakobranchidae</taxon>
        <taxon>Elysia</taxon>
    </lineage>
</organism>
<keyword evidence="7" id="KW-0479">Metal-binding</keyword>
<evidence type="ECO:0000256" key="5">
    <source>
        <dbReference type="ARBA" id="ARBA00012153"/>
    </source>
</evidence>
<dbReference type="InterPro" id="IPR017945">
    <property type="entry name" value="DHBP_synth_RibB-like_a/b_dom"/>
</dbReference>
<keyword evidence="9" id="KW-0464">Manganese</keyword>
<accession>A0AAV4FV83</accession>
<comment type="caution">
    <text evidence="12">The sequence shown here is derived from an EMBL/GenBank/DDBJ whole genome shotgun (WGS) entry which is preliminary data.</text>
</comment>
<dbReference type="FunFam" id="3.90.870.10:FF:000001">
    <property type="entry name" value="Riboflavin biosynthesis protein RibBA"/>
    <property type="match status" value="1"/>
</dbReference>
<evidence type="ECO:0000256" key="4">
    <source>
        <dbReference type="ARBA" id="ARBA00005520"/>
    </source>
</evidence>
<dbReference type="GO" id="GO:0003935">
    <property type="term" value="F:GTP cyclohydrolase II activity"/>
    <property type="evidence" value="ECO:0007669"/>
    <property type="project" value="TreeGrafter"/>
</dbReference>
<dbReference type="SUPFAM" id="SSF142695">
    <property type="entry name" value="RibA-like"/>
    <property type="match status" value="1"/>
</dbReference>
<dbReference type="GO" id="GO:0009231">
    <property type="term" value="P:riboflavin biosynthetic process"/>
    <property type="evidence" value="ECO:0007669"/>
    <property type="project" value="UniProtKB-KW"/>
</dbReference>
<keyword evidence="10" id="KW-0456">Lyase</keyword>
<comment type="similarity">
    <text evidence="4">In the N-terminal section; belongs to the DHBP synthase family.</text>
</comment>
<dbReference type="GO" id="GO:0005829">
    <property type="term" value="C:cytosol"/>
    <property type="evidence" value="ECO:0007669"/>
    <property type="project" value="TreeGrafter"/>
</dbReference>
<dbReference type="NCBIfam" id="TIGR00506">
    <property type="entry name" value="ribB"/>
    <property type="match status" value="1"/>
</dbReference>
<sequence>MNGKDKKIFNNIDEAILDIKNGRIVIVVDDEDRENEGDFVGAAELVTDKMINFMATFGRGLICTPLTEKRCKGLNLPLMVSNTLDPMQTAFTVSVDLKGDGVSTGISAKDRAKTVKAIADRSYEEKDFLRPGHVFPLIAKTGGVLRRAGHTEAAIDLARLAGLEPAGVIVEIMNEDGTMARLPQLLEISKKLDVKIISIEQLISYRIANESLIEKIHKFEIKTRFGNFILHSYKQTTNGQVHIALTKGQWKKEEPVAVRVHSGMTEYGVLEALLKEPDHFPDSIFEYLKNEGNASVIFINRPVTTELLLNRLNALSKQKEKIKKQMPKQNVDFRDFGIGAQILNDLKISKIKLLTKSDKNKRIGLSAYNLEIVEYIDF</sequence>
<keyword evidence="13" id="KW-1185">Reference proteome</keyword>
<dbReference type="InterPro" id="IPR000422">
    <property type="entry name" value="DHBP_synthase_RibB"/>
</dbReference>
<dbReference type="InterPro" id="IPR036144">
    <property type="entry name" value="RibA-like_sf"/>
</dbReference>
<keyword evidence="8" id="KW-0460">Magnesium</keyword>
<evidence type="ECO:0000256" key="3">
    <source>
        <dbReference type="ARBA" id="ARBA00004904"/>
    </source>
</evidence>
<dbReference type="GO" id="GO:0008686">
    <property type="term" value="F:3,4-dihydroxy-2-butanone-4-phosphate synthase activity"/>
    <property type="evidence" value="ECO:0007669"/>
    <property type="project" value="UniProtKB-EC"/>
</dbReference>
<dbReference type="Proteomes" id="UP000762676">
    <property type="component" value="Unassembled WGS sequence"/>
</dbReference>
<gene>
    <name evidence="12" type="ORF">ElyMa_002233100</name>
</gene>
<evidence type="ECO:0000256" key="2">
    <source>
        <dbReference type="ARBA" id="ARBA00001946"/>
    </source>
</evidence>
<comment type="pathway">
    <text evidence="3">Cofactor biosynthesis; riboflavin biosynthesis; 2-hydroxy-3-oxobutyl phosphate from D-ribulose 5-phosphate: step 1/1.</text>
</comment>
<keyword evidence="6" id="KW-0686">Riboflavin biosynthesis</keyword>
<protein>
    <recommendedName>
        <fullName evidence="5">3,4-dihydroxy-2-butanone-4-phosphate synthase</fullName>
        <ecNumber evidence="5">4.1.99.12</ecNumber>
    </recommendedName>
</protein>
<evidence type="ECO:0000313" key="12">
    <source>
        <dbReference type="EMBL" id="GFR77262.1"/>
    </source>
</evidence>
<evidence type="ECO:0000313" key="13">
    <source>
        <dbReference type="Proteomes" id="UP000762676"/>
    </source>
</evidence>
<evidence type="ECO:0000256" key="10">
    <source>
        <dbReference type="ARBA" id="ARBA00023239"/>
    </source>
</evidence>
<dbReference type="EMBL" id="BMAT01004631">
    <property type="protein sequence ID" value="GFR77262.1"/>
    <property type="molecule type" value="Genomic_DNA"/>
</dbReference>
<evidence type="ECO:0000256" key="9">
    <source>
        <dbReference type="ARBA" id="ARBA00023211"/>
    </source>
</evidence>
<dbReference type="Gene3D" id="3.90.870.10">
    <property type="entry name" value="DHBP synthase"/>
    <property type="match status" value="1"/>
</dbReference>
<dbReference type="Gene3D" id="3.40.50.10990">
    <property type="entry name" value="GTP cyclohydrolase II"/>
    <property type="match status" value="1"/>
</dbReference>
<name>A0AAV4FV83_9GAST</name>
<feature type="domain" description="GTP cyclohydrolase II" evidence="11">
    <location>
        <begin position="217"/>
        <end position="376"/>
    </location>
</feature>
<reference evidence="12 13" key="1">
    <citation type="journal article" date="2021" name="Elife">
        <title>Chloroplast acquisition without the gene transfer in kleptoplastic sea slugs, Plakobranchus ocellatus.</title>
        <authorList>
            <person name="Maeda T."/>
            <person name="Takahashi S."/>
            <person name="Yoshida T."/>
            <person name="Shimamura S."/>
            <person name="Takaki Y."/>
            <person name="Nagai Y."/>
            <person name="Toyoda A."/>
            <person name="Suzuki Y."/>
            <person name="Arimoto A."/>
            <person name="Ishii H."/>
            <person name="Satoh N."/>
            <person name="Nishiyama T."/>
            <person name="Hasebe M."/>
            <person name="Maruyama T."/>
            <person name="Minagawa J."/>
            <person name="Obokata J."/>
            <person name="Shigenobu S."/>
        </authorList>
    </citation>
    <scope>NUCLEOTIDE SEQUENCE [LARGE SCALE GENOMIC DNA]</scope>
</reference>
<dbReference type="Pfam" id="PF00925">
    <property type="entry name" value="GTP_cyclohydro2"/>
    <property type="match status" value="1"/>
</dbReference>
<dbReference type="PANTHER" id="PTHR21327:SF18">
    <property type="entry name" value="3,4-DIHYDROXY-2-BUTANONE 4-PHOSPHATE SYNTHASE"/>
    <property type="match status" value="1"/>
</dbReference>
<dbReference type="PIRSF" id="PIRSF001259">
    <property type="entry name" value="RibA"/>
    <property type="match status" value="1"/>
</dbReference>